<evidence type="ECO:0000259" key="1">
    <source>
        <dbReference type="Pfam" id="PF02627"/>
    </source>
</evidence>
<feature type="domain" description="Carboxymuconolactone decarboxylase-like" evidence="1">
    <location>
        <begin position="28"/>
        <end position="94"/>
    </location>
</feature>
<evidence type="ECO:0000313" key="2">
    <source>
        <dbReference type="EMBL" id="CQR50335.1"/>
    </source>
</evidence>
<dbReference type="Proteomes" id="UP000198902">
    <property type="component" value="Unassembled WGS sequence"/>
</dbReference>
<evidence type="ECO:0000313" key="3">
    <source>
        <dbReference type="Proteomes" id="UP000198902"/>
    </source>
</evidence>
<dbReference type="Gene3D" id="1.20.1290.10">
    <property type="entry name" value="AhpD-like"/>
    <property type="match status" value="1"/>
</dbReference>
<dbReference type="SUPFAM" id="SSF69118">
    <property type="entry name" value="AhpD-like"/>
    <property type="match status" value="1"/>
</dbReference>
<reference evidence="3" key="1">
    <citation type="submission" date="2015-03" db="EMBL/GenBank/DDBJ databases">
        <authorList>
            <person name="Urmite Genomes"/>
        </authorList>
    </citation>
    <scope>NUCLEOTIDE SEQUENCE [LARGE SCALE GENOMIC DNA]</scope>
    <source>
        <strain evidence="3">Arc-Hr</strain>
    </source>
</reference>
<dbReference type="AlphaFoldDB" id="A0A0D6JRX4"/>
<gene>
    <name evidence="2" type="ORF">BN996_01812</name>
</gene>
<dbReference type="InterPro" id="IPR003779">
    <property type="entry name" value="CMD-like"/>
</dbReference>
<dbReference type="EMBL" id="CSTE01000002">
    <property type="protein sequence ID" value="CQR50335.1"/>
    <property type="molecule type" value="Genomic_DNA"/>
</dbReference>
<protein>
    <submittedName>
        <fullName evidence="2">Carboxymuconolactone decarboxylase family protein</fullName>
    </submittedName>
</protein>
<dbReference type="InterPro" id="IPR004675">
    <property type="entry name" value="AhpD_core"/>
</dbReference>
<organism evidence="2 3">
    <name type="scientific">Haloferax massiliensis</name>
    <dbReference type="NCBI Taxonomy" id="1476858"/>
    <lineage>
        <taxon>Archaea</taxon>
        <taxon>Methanobacteriati</taxon>
        <taxon>Methanobacteriota</taxon>
        <taxon>Stenosarchaea group</taxon>
        <taxon>Halobacteria</taxon>
        <taxon>Halobacteriales</taxon>
        <taxon>Haloferacaceae</taxon>
        <taxon>Haloferax</taxon>
    </lineage>
</organism>
<keyword evidence="3" id="KW-1185">Reference proteome</keyword>
<dbReference type="GO" id="GO:0051920">
    <property type="term" value="F:peroxiredoxin activity"/>
    <property type="evidence" value="ECO:0007669"/>
    <property type="project" value="InterPro"/>
</dbReference>
<dbReference type="RefSeq" id="WP_187367337.1">
    <property type="nucleotide sequence ID" value="NZ_CABLRR010000002.1"/>
</dbReference>
<sequence length="124" mass="13678">MEGMLGQVPSWMENLAEPASEHSWGLFRDLNLGTDTELAAREKALIGVAVAAAINCPYCTYFHTEEARLSGVADAELKETVNLAADTKYFSTILHGNETDLDEFRTETDEIVEHIMEQQAAADD</sequence>
<dbReference type="NCBIfam" id="TIGR00778">
    <property type="entry name" value="ahpD_dom"/>
    <property type="match status" value="1"/>
</dbReference>
<dbReference type="Pfam" id="PF02627">
    <property type="entry name" value="CMD"/>
    <property type="match status" value="1"/>
</dbReference>
<dbReference type="InterPro" id="IPR029032">
    <property type="entry name" value="AhpD-like"/>
</dbReference>
<dbReference type="OrthoDB" id="111898at2157"/>
<accession>A0A0D6JRX4</accession>
<proteinExistence type="predicted"/>
<name>A0A0D6JRX4_9EURY</name>